<dbReference type="Proteomes" id="UP000836841">
    <property type="component" value="Chromosome 3"/>
</dbReference>
<feature type="non-terminal residue" evidence="1">
    <location>
        <position position="92"/>
    </location>
</feature>
<protein>
    <submittedName>
        <fullName evidence="1">Uncharacterized protein</fullName>
    </submittedName>
</protein>
<organism evidence="1 2">
    <name type="scientific">Thlaspi arvense</name>
    <name type="common">Field penny-cress</name>
    <dbReference type="NCBI Taxonomy" id="13288"/>
    <lineage>
        <taxon>Eukaryota</taxon>
        <taxon>Viridiplantae</taxon>
        <taxon>Streptophyta</taxon>
        <taxon>Embryophyta</taxon>
        <taxon>Tracheophyta</taxon>
        <taxon>Spermatophyta</taxon>
        <taxon>Magnoliopsida</taxon>
        <taxon>eudicotyledons</taxon>
        <taxon>Gunneridae</taxon>
        <taxon>Pentapetalae</taxon>
        <taxon>rosids</taxon>
        <taxon>malvids</taxon>
        <taxon>Brassicales</taxon>
        <taxon>Brassicaceae</taxon>
        <taxon>Thlaspideae</taxon>
        <taxon>Thlaspi</taxon>
    </lineage>
</organism>
<evidence type="ECO:0000313" key="2">
    <source>
        <dbReference type="Proteomes" id="UP000836841"/>
    </source>
</evidence>
<proteinExistence type="predicted"/>
<dbReference type="AlphaFoldDB" id="A0AAU9RZA6"/>
<reference evidence="1 2" key="1">
    <citation type="submission" date="2022-03" db="EMBL/GenBank/DDBJ databases">
        <authorList>
            <person name="Nunn A."/>
            <person name="Chopra R."/>
            <person name="Nunn A."/>
            <person name="Contreras Garrido A."/>
        </authorList>
    </citation>
    <scope>NUCLEOTIDE SEQUENCE [LARGE SCALE GENOMIC DNA]</scope>
</reference>
<gene>
    <name evidence="1" type="ORF">TAV2_LOCUS10479</name>
</gene>
<feature type="non-terminal residue" evidence="1">
    <location>
        <position position="1"/>
    </location>
</feature>
<dbReference type="EMBL" id="OU466859">
    <property type="protein sequence ID" value="CAH2052181.1"/>
    <property type="molecule type" value="Genomic_DNA"/>
</dbReference>
<evidence type="ECO:0000313" key="1">
    <source>
        <dbReference type="EMBL" id="CAH2052181.1"/>
    </source>
</evidence>
<keyword evidence="2" id="KW-1185">Reference proteome</keyword>
<accession>A0AAU9RZA6</accession>
<name>A0AAU9RZA6_THLAR</name>
<sequence length="92" mass="9820">FSNTRDLGCSNQGADGKEEGLCNPQGCGVLNFNDSSGFVWAITLWALSVVPALGTTFGSRLDLSSSAGPLCLQWKATRAPTISEVFDVHNQW</sequence>